<keyword evidence="3" id="KW-0804">Transcription</keyword>
<dbReference type="SMART" id="SM00345">
    <property type="entry name" value="HTH_GNTR"/>
    <property type="match status" value="1"/>
</dbReference>
<dbReference type="SUPFAM" id="SSF64288">
    <property type="entry name" value="Chorismate lyase-like"/>
    <property type="match status" value="1"/>
</dbReference>
<comment type="caution">
    <text evidence="6">The sequence shown here is derived from an EMBL/GenBank/DDBJ whole genome shotgun (WGS) entry which is preliminary data.</text>
</comment>
<keyword evidence="7" id="KW-1185">Reference proteome</keyword>
<dbReference type="InterPro" id="IPR036390">
    <property type="entry name" value="WH_DNA-bd_sf"/>
</dbReference>
<name>A0A6I3L6E8_9NOCA</name>
<dbReference type="RefSeq" id="WP_154791884.1">
    <property type="nucleotide sequence ID" value="NZ_WMBB01000026.1"/>
</dbReference>
<dbReference type="InterPro" id="IPR050679">
    <property type="entry name" value="Bact_HTH_transcr_reg"/>
</dbReference>
<dbReference type="CDD" id="cd07377">
    <property type="entry name" value="WHTH_GntR"/>
    <property type="match status" value="1"/>
</dbReference>
<dbReference type="InterPro" id="IPR011663">
    <property type="entry name" value="UTRA"/>
</dbReference>
<keyword evidence="2" id="KW-0238">DNA-binding</keyword>
<evidence type="ECO:0000313" key="6">
    <source>
        <dbReference type="EMBL" id="MTE17467.1"/>
    </source>
</evidence>
<dbReference type="InterPro" id="IPR036388">
    <property type="entry name" value="WH-like_DNA-bd_sf"/>
</dbReference>
<evidence type="ECO:0000313" key="7">
    <source>
        <dbReference type="Proteomes" id="UP000432464"/>
    </source>
</evidence>
<dbReference type="Proteomes" id="UP000432464">
    <property type="component" value="Unassembled WGS sequence"/>
</dbReference>
<dbReference type="PRINTS" id="PR00035">
    <property type="entry name" value="HTHGNTR"/>
</dbReference>
<dbReference type="EMBL" id="WMBB01000026">
    <property type="protein sequence ID" value="MTE17467.1"/>
    <property type="molecule type" value="Genomic_DNA"/>
</dbReference>
<dbReference type="GO" id="GO:0003677">
    <property type="term" value="F:DNA binding"/>
    <property type="evidence" value="ECO:0007669"/>
    <property type="project" value="UniProtKB-KW"/>
</dbReference>
<dbReference type="Gene3D" id="3.40.1410.10">
    <property type="entry name" value="Chorismate lyase-like"/>
    <property type="match status" value="1"/>
</dbReference>
<dbReference type="InterPro" id="IPR000524">
    <property type="entry name" value="Tscrpt_reg_HTH_GntR"/>
</dbReference>
<dbReference type="SUPFAM" id="SSF46785">
    <property type="entry name" value="Winged helix' DNA-binding domain"/>
    <property type="match status" value="1"/>
</dbReference>
<feature type="domain" description="HTH gntR-type" evidence="5">
    <location>
        <begin position="36"/>
        <end position="103"/>
    </location>
</feature>
<keyword evidence="1" id="KW-0805">Transcription regulation</keyword>
<evidence type="ECO:0000256" key="2">
    <source>
        <dbReference type="ARBA" id="ARBA00023125"/>
    </source>
</evidence>
<dbReference type="GO" id="GO:0003700">
    <property type="term" value="F:DNA-binding transcription factor activity"/>
    <property type="evidence" value="ECO:0007669"/>
    <property type="project" value="InterPro"/>
</dbReference>
<sequence>MHDHRQHRAPGVNVGDRSGRPALHRRVDQFSPGSAHMAARRVRDLLRAEIRRGAFVDGRLPAESELMAQHQASREAVREALDLLRRDGLVERRRGVGTMTVREEYVVPGVLPPQGNLFETYLAGGHITPRLLRWSWMPAPSAVAAQLDAVAVDDDCLCIDYVLLVDDRPMAVFTNYLRSPEASRVDQQRFRTDFYSLLHSSDVAVAGFDLSVQAAAADDCTATLLHIARGEPILLWEQTIRNPDGQAVDYALGAVRGDVVMKFGDIPRIDLTRSLTPRPRR</sequence>
<accession>A0A6I3L6E8</accession>
<evidence type="ECO:0000256" key="4">
    <source>
        <dbReference type="SAM" id="MobiDB-lite"/>
    </source>
</evidence>
<dbReference type="AlphaFoldDB" id="A0A6I3L6E8"/>
<evidence type="ECO:0000256" key="3">
    <source>
        <dbReference type="ARBA" id="ARBA00023163"/>
    </source>
</evidence>
<feature type="region of interest" description="Disordered" evidence="4">
    <location>
        <begin position="1"/>
        <end position="22"/>
    </location>
</feature>
<organism evidence="6 7">
    <name type="scientific">Nocardia aurantiaca</name>
    <dbReference type="NCBI Taxonomy" id="2675850"/>
    <lineage>
        <taxon>Bacteria</taxon>
        <taxon>Bacillati</taxon>
        <taxon>Actinomycetota</taxon>
        <taxon>Actinomycetes</taxon>
        <taxon>Mycobacteriales</taxon>
        <taxon>Nocardiaceae</taxon>
        <taxon>Nocardia</taxon>
    </lineage>
</organism>
<evidence type="ECO:0000259" key="5">
    <source>
        <dbReference type="PROSITE" id="PS50949"/>
    </source>
</evidence>
<reference evidence="6 7" key="1">
    <citation type="submission" date="2019-11" db="EMBL/GenBank/DDBJ databases">
        <title>Nocardia sp. nov. CT2-14 isolated from soil.</title>
        <authorList>
            <person name="Kanchanasin P."/>
            <person name="Tanasupawat S."/>
            <person name="Yuki M."/>
            <person name="Kudo T."/>
        </authorList>
    </citation>
    <scope>NUCLEOTIDE SEQUENCE [LARGE SCALE GENOMIC DNA]</scope>
    <source>
        <strain evidence="6 7">CT2-14</strain>
    </source>
</reference>
<dbReference type="Pfam" id="PF07702">
    <property type="entry name" value="UTRA"/>
    <property type="match status" value="1"/>
</dbReference>
<dbReference type="SMART" id="SM00866">
    <property type="entry name" value="UTRA"/>
    <property type="match status" value="1"/>
</dbReference>
<evidence type="ECO:0000256" key="1">
    <source>
        <dbReference type="ARBA" id="ARBA00023015"/>
    </source>
</evidence>
<gene>
    <name evidence="6" type="ORF">GLP40_32625</name>
</gene>
<proteinExistence type="predicted"/>
<dbReference type="PANTHER" id="PTHR44846:SF1">
    <property type="entry name" value="MANNOSYL-D-GLYCERATE TRANSPORT_METABOLISM SYSTEM REPRESSOR MNGR-RELATED"/>
    <property type="match status" value="1"/>
</dbReference>
<protein>
    <submittedName>
        <fullName evidence="6">UTRA domain-containing protein</fullName>
    </submittedName>
</protein>
<dbReference type="Pfam" id="PF00392">
    <property type="entry name" value="GntR"/>
    <property type="match status" value="1"/>
</dbReference>
<dbReference type="PROSITE" id="PS50949">
    <property type="entry name" value="HTH_GNTR"/>
    <property type="match status" value="1"/>
</dbReference>
<dbReference type="Gene3D" id="1.10.10.10">
    <property type="entry name" value="Winged helix-like DNA-binding domain superfamily/Winged helix DNA-binding domain"/>
    <property type="match status" value="1"/>
</dbReference>
<dbReference type="InterPro" id="IPR028978">
    <property type="entry name" value="Chorismate_lyase_/UTRA_dom_sf"/>
</dbReference>
<dbReference type="PANTHER" id="PTHR44846">
    <property type="entry name" value="MANNOSYL-D-GLYCERATE TRANSPORT/METABOLISM SYSTEM REPRESSOR MNGR-RELATED"/>
    <property type="match status" value="1"/>
</dbReference>
<dbReference type="GO" id="GO:0045892">
    <property type="term" value="P:negative regulation of DNA-templated transcription"/>
    <property type="evidence" value="ECO:0007669"/>
    <property type="project" value="TreeGrafter"/>
</dbReference>